<dbReference type="AlphaFoldDB" id="A0A2A9DVX0"/>
<proteinExistence type="predicted"/>
<protein>
    <submittedName>
        <fullName evidence="3">Peptide/nickel transport system substrate-binding protein</fullName>
    </submittedName>
</protein>
<dbReference type="Gene3D" id="3.40.190.10">
    <property type="entry name" value="Periplasmic binding protein-like II"/>
    <property type="match status" value="1"/>
</dbReference>
<dbReference type="PIRSF" id="PIRSF002741">
    <property type="entry name" value="MppA"/>
    <property type="match status" value="1"/>
</dbReference>
<dbReference type="Pfam" id="PF00496">
    <property type="entry name" value="SBP_bac_5"/>
    <property type="match status" value="1"/>
</dbReference>
<comment type="caution">
    <text evidence="3">The sequence shown here is derived from an EMBL/GenBank/DDBJ whole genome shotgun (WGS) entry which is preliminary data.</text>
</comment>
<dbReference type="SUPFAM" id="SSF53850">
    <property type="entry name" value="Periplasmic binding protein-like II"/>
    <property type="match status" value="1"/>
</dbReference>
<dbReference type="Gene3D" id="3.10.105.10">
    <property type="entry name" value="Dipeptide-binding Protein, Domain 3"/>
    <property type="match status" value="1"/>
</dbReference>
<gene>
    <name evidence="3" type="ORF">ATJ78_1011</name>
</gene>
<dbReference type="Gene3D" id="3.90.76.10">
    <property type="entry name" value="Dipeptide-binding Protein, Domain 1"/>
    <property type="match status" value="1"/>
</dbReference>
<accession>A0A2A9DVX0</accession>
<dbReference type="GO" id="GO:1904680">
    <property type="term" value="F:peptide transmembrane transporter activity"/>
    <property type="evidence" value="ECO:0007669"/>
    <property type="project" value="TreeGrafter"/>
</dbReference>
<feature type="domain" description="Solute-binding protein family 5" evidence="2">
    <location>
        <begin position="84"/>
        <end position="442"/>
    </location>
</feature>
<keyword evidence="4" id="KW-1185">Reference proteome</keyword>
<dbReference type="Proteomes" id="UP000221369">
    <property type="component" value="Unassembled WGS sequence"/>
</dbReference>
<dbReference type="InterPro" id="IPR030678">
    <property type="entry name" value="Peptide/Ni-bd"/>
</dbReference>
<dbReference type="InterPro" id="IPR039424">
    <property type="entry name" value="SBP_5"/>
</dbReference>
<name>A0A2A9DVX0_9MICO</name>
<dbReference type="PROSITE" id="PS51257">
    <property type="entry name" value="PROKAR_LIPOPROTEIN"/>
    <property type="match status" value="1"/>
</dbReference>
<organism evidence="3 4">
    <name type="scientific">Paramicrobacterium agarici</name>
    <dbReference type="NCBI Taxonomy" id="630514"/>
    <lineage>
        <taxon>Bacteria</taxon>
        <taxon>Bacillati</taxon>
        <taxon>Actinomycetota</taxon>
        <taxon>Actinomycetes</taxon>
        <taxon>Micrococcales</taxon>
        <taxon>Microbacteriaceae</taxon>
        <taxon>Paramicrobacterium</taxon>
    </lineage>
</organism>
<dbReference type="PANTHER" id="PTHR30290">
    <property type="entry name" value="PERIPLASMIC BINDING COMPONENT OF ABC TRANSPORTER"/>
    <property type="match status" value="1"/>
</dbReference>
<evidence type="ECO:0000256" key="1">
    <source>
        <dbReference type="SAM" id="SignalP"/>
    </source>
</evidence>
<dbReference type="CDD" id="cd08509">
    <property type="entry name" value="PBP2_TmCBP_oligosaccharides_like"/>
    <property type="match status" value="1"/>
</dbReference>
<dbReference type="PANTHER" id="PTHR30290:SF82">
    <property type="entry name" value="ABC-TYPE DIPEPTIDE_OLIGOPEPTIDE TRANSPORT SYSTEM, PERIPLASMIC COMPONENT"/>
    <property type="match status" value="1"/>
</dbReference>
<dbReference type="RefSeq" id="WP_245836212.1">
    <property type="nucleotide sequence ID" value="NZ_PDJE01000001.1"/>
</dbReference>
<dbReference type="GO" id="GO:0043190">
    <property type="term" value="C:ATP-binding cassette (ABC) transporter complex"/>
    <property type="evidence" value="ECO:0007669"/>
    <property type="project" value="InterPro"/>
</dbReference>
<dbReference type="GO" id="GO:0015833">
    <property type="term" value="P:peptide transport"/>
    <property type="evidence" value="ECO:0007669"/>
    <property type="project" value="TreeGrafter"/>
</dbReference>
<reference evidence="3 4" key="1">
    <citation type="submission" date="2017-10" db="EMBL/GenBank/DDBJ databases">
        <title>Sequencing the genomes of 1000 actinobacteria strains.</title>
        <authorList>
            <person name="Klenk H.-P."/>
        </authorList>
    </citation>
    <scope>NUCLEOTIDE SEQUENCE [LARGE SCALE GENOMIC DNA]</scope>
    <source>
        <strain evidence="3 4">DSM 21798</strain>
    </source>
</reference>
<keyword evidence="1" id="KW-0732">Signal</keyword>
<evidence type="ECO:0000259" key="2">
    <source>
        <dbReference type="Pfam" id="PF00496"/>
    </source>
</evidence>
<dbReference type="InterPro" id="IPR000914">
    <property type="entry name" value="SBP_5_dom"/>
</dbReference>
<sequence>MKKGMMAKLAVGAAAFALVLTGCSGSGGDDGGGAKHPLTIGMPNGPQTDNNNPFIATSAAASLGYTWLMYEPLAQWNPTDPATEPEPWLAESWEWNDDYTSVSITPRDDVTWSDGEKMTVDDVAFTFNLIKDTEGFNANAISYKDVTVDGDAVTLTFESSQLLNKTKVLGTFIVPEHVWSKMDDPTKDTNQDPVGTGPYTLKSWTQQVITFEPNEDYWGGTPPVPEIQYTSYTDNNAQLTALLSGSAQWSYVFIPDMEKTYLSKSETNNAYMPTGLGIDALFLNTQEAPFNNVAMRQATNMVIDREAVHTQGYSGFKGLVDTVTGLPSPAGDAFTAEQYKGKTVEVDVEGAKAVLEEAGYTWNSDDKLIDPDGNQVTVEFIDPAGWSDYLASLQIMADNLSEIGVDATVETPTVDAWTSALAEGDFQASLHWTNTGATPWDIYSNIMDGAQLKPIGEAASWNFGRFENDEVTKLLADYAVTPDEAARQKMMDRIQEIFVEEVPAIPMAAGPIGAQYSTKYWTGFPSEDDPYAVPQPTQPSISKIVMNLTPAK</sequence>
<dbReference type="EMBL" id="PDJE01000001">
    <property type="protein sequence ID" value="PFG30090.1"/>
    <property type="molecule type" value="Genomic_DNA"/>
</dbReference>
<feature type="signal peptide" evidence="1">
    <location>
        <begin position="1"/>
        <end position="28"/>
    </location>
</feature>
<feature type="chain" id="PRO_5012947680" evidence="1">
    <location>
        <begin position="29"/>
        <end position="552"/>
    </location>
</feature>
<evidence type="ECO:0000313" key="3">
    <source>
        <dbReference type="EMBL" id="PFG30090.1"/>
    </source>
</evidence>
<evidence type="ECO:0000313" key="4">
    <source>
        <dbReference type="Proteomes" id="UP000221369"/>
    </source>
</evidence>
<dbReference type="GO" id="GO:0042597">
    <property type="term" value="C:periplasmic space"/>
    <property type="evidence" value="ECO:0007669"/>
    <property type="project" value="UniProtKB-ARBA"/>
</dbReference>